<protein>
    <recommendedName>
        <fullName evidence="10">Putative proline/betaine transporter</fullName>
    </recommendedName>
</protein>
<comment type="subcellular location">
    <subcellularLocation>
        <location evidence="1">Cell membrane</location>
        <topology evidence="1">Multi-pass membrane protein</topology>
    </subcellularLocation>
</comment>
<evidence type="ECO:0000256" key="2">
    <source>
        <dbReference type="ARBA" id="ARBA00008240"/>
    </source>
</evidence>
<dbReference type="PROSITE" id="PS00216">
    <property type="entry name" value="SUGAR_TRANSPORT_1"/>
    <property type="match status" value="1"/>
</dbReference>
<dbReference type="STRING" id="418495.SAMN05216215_103929"/>
<evidence type="ECO:0000256" key="10">
    <source>
        <dbReference type="ARBA" id="ARBA00039918"/>
    </source>
</evidence>
<evidence type="ECO:0000256" key="6">
    <source>
        <dbReference type="ARBA" id="ARBA00022847"/>
    </source>
</evidence>
<reference evidence="14" key="1">
    <citation type="submission" date="2016-10" db="EMBL/GenBank/DDBJ databases">
        <authorList>
            <person name="Varghese N."/>
            <person name="Submissions S."/>
        </authorList>
    </citation>
    <scope>NUCLEOTIDE SEQUENCE [LARGE SCALE GENOMIC DNA]</scope>
    <source>
        <strain evidence="14">CGMCC 4.3530</strain>
    </source>
</reference>
<evidence type="ECO:0000256" key="11">
    <source>
        <dbReference type="SAM" id="Phobius"/>
    </source>
</evidence>
<evidence type="ECO:0000313" key="13">
    <source>
        <dbReference type="EMBL" id="SDY92219.1"/>
    </source>
</evidence>
<feature type="transmembrane region" description="Helical" evidence="11">
    <location>
        <begin position="57"/>
        <end position="75"/>
    </location>
</feature>
<feature type="transmembrane region" description="Helical" evidence="11">
    <location>
        <begin position="240"/>
        <end position="258"/>
    </location>
</feature>
<keyword evidence="8 11" id="KW-0472">Membrane</keyword>
<dbReference type="FunFam" id="1.20.1250.20:FF:000001">
    <property type="entry name" value="Dicarboxylate MFS transporter"/>
    <property type="match status" value="1"/>
</dbReference>
<dbReference type="PANTHER" id="PTHR43528">
    <property type="entry name" value="ALPHA-KETOGLUTARATE PERMEASE"/>
    <property type="match status" value="1"/>
</dbReference>
<sequence length="443" mass="47996">MSGSTKPRRFTHARAVLSGSIGNTVEWYDWFVYANFALYFAGQFFPKGNPTAQLMNTAAVFAVGFLARPLGGWVLGRIADRRGRKFGLTLSVTMMSFSALLIAIAPTHQQAGYLGAALLLVARIMQGISVGGEYAASAAYLTEVSQQGRRGLGSSFQYVSVTIGQLLGLVVLMVLQAVMTEEQLTAWGWRIPFVIGAVAALVVFYLRRRMHETSAYVEEESHDAQMRRGTLREVWKHRRAAVLVFALTLGGSVAFYTYTTYLTKYLSNSVGLSKPDAARVMFIALCVFTVLLPLGGAISDKIGRRPVLIFFGVGTTLGTYPIMTSMQRWPSFGVALALAMLALTIVAGYSSVNACVKAELFPTGIRTVGVAIPYALAQAVFGGTAEYVALAFRDAGVENYFFLYVSACGLVSLLTYLLMPETRTAALSRAEQELQSSGKETVA</sequence>
<dbReference type="PROSITE" id="PS50850">
    <property type="entry name" value="MFS"/>
    <property type="match status" value="1"/>
</dbReference>
<evidence type="ECO:0000256" key="8">
    <source>
        <dbReference type="ARBA" id="ARBA00023136"/>
    </source>
</evidence>
<evidence type="ECO:0000259" key="12">
    <source>
        <dbReference type="PROSITE" id="PS50850"/>
    </source>
</evidence>
<feature type="transmembrane region" description="Helical" evidence="11">
    <location>
        <begin position="364"/>
        <end position="381"/>
    </location>
</feature>
<dbReference type="InterPro" id="IPR005829">
    <property type="entry name" value="Sugar_transporter_CS"/>
</dbReference>
<dbReference type="InterPro" id="IPR020846">
    <property type="entry name" value="MFS_dom"/>
</dbReference>
<feature type="domain" description="Major facilitator superfamily (MFS) profile" evidence="12">
    <location>
        <begin position="15"/>
        <end position="423"/>
    </location>
</feature>
<dbReference type="Pfam" id="PF07690">
    <property type="entry name" value="MFS_1"/>
    <property type="match status" value="1"/>
</dbReference>
<dbReference type="InterPro" id="IPR011701">
    <property type="entry name" value="MFS"/>
</dbReference>
<name>A0A1H3NVP0_9PSEU</name>
<evidence type="ECO:0000256" key="7">
    <source>
        <dbReference type="ARBA" id="ARBA00022989"/>
    </source>
</evidence>
<dbReference type="GO" id="GO:0015293">
    <property type="term" value="F:symporter activity"/>
    <property type="evidence" value="ECO:0007669"/>
    <property type="project" value="UniProtKB-KW"/>
</dbReference>
<feature type="transmembrane region" description="Helical" evidence="11">
    <location>
        <begin position="27"/>
        <end position="45"/>
    </location>
</feature>
<evidence type="ECO:0000256" key="4">
    <source>
        <dbReference type="ARBA" id="ARBA00022475"/>
    </source>
</evidence>
<keyword evidence="5 11" id="KW-0812">Transmembrane</keyword>
<dbReference type="PROSITE" id="PS00217">
    <property type="entry name" value="SUGAR_TRANSPORT_2"/>
    <property type="match status" value="1"/>
</dbReference>
<dbReference type="SUPFAM" id="SSF103473">
    <property type="entry name" value="MFS general substrate transporter"/>
    <property type="match status" value="1"/>
</dbReference>
<feature type="transmembrane region" description="Helical" evidence="11">
    <location>
        <begin position="329"/>
        <end position="352"/>
    </location>
</feature>
<dbReference type="InterPro" id="IPR036259">
    <property type="entry name" value="MFS_trans_sf"/>
</dbReference>
<feature type="transmembrane region" description="Helical" evidence="11">
    <location>
        <begin position="187"/>
        <end position="206"/>
    </location>
</feature>
<evidence type="ECO:0000256" key="3">
    <source>
        <dbReference type="ARBA" id="ARBA00022448"/>
    </source>
</evidence>
<dbReference type="RefSeq" id="WP_093272626.1">
    <property type="nucleotide sequence ID" value="NZ_FNOK01000039.1"/>
</dbReference>
<dbReference type="Gene3D" id="1.20.1250.20">
    <property type="entry name" value="MFS general substrate transporter like domains"/>
    <property type="match status" value="1"/>
</dbReference>
<evidence type="ECO:0000256" key="5">
    <source>
        <dbReference type="ARBA" id="ARBA00022692"/>
    </source>
</evidence>
<comment type="similarity">
    <text evidence="2">Belongs to the major facilitator superfamily. Metabolite:H+ Symporter (MHS) family (TC 2.A.1.6) family.</text>
</comment>
<dbReference type="OrthoDB" id="9066401at2"/>
<evidence type="ECO:0000256" key="1">
    <source>
        <dbReference type="ARBA" id="ARBA00004651"/>
    </source>
</evidence>
<comment type="function">
    <text evidence="9">May be a proton symporter involved in the uptake of osmolytes such as proline and glycine betaine.</text>
</comment>
<dbReference type="PANTHER" id="PTHR43528:SF5">
    <property type="entry name" value="PROLINE_BETAINE TRANSPORTER"/>
    <property type="match status" value="1"/>
</dbReference>
<keyword evidence="7 11" id="KW-1133">Transmembrane helix</keyword>
<gene>
    <name evidence="13" type="ORF">SAMN05216215_103929</name>
</gene>
<feature type="transmembrane region" description="Helical" evidence="11">
    <location>
        <begin position="307"/>
        <end position="323"/>
    </location>
</feature>
<dbReference type="EMBL" id="FNOK01000039">
    <property type="protein sequence ID" value="SDY92219.1"/>
    <property type="molecule type" value="Genomic_DNA"/>
</dbReference>
<evidence type="ECO:0000256" key="9">
    <source>
        <dbReference type="ARBA" id="ARBA00037295"/>
    </source>
</evidence>
<feature type="transmembrane region" description="Helical" evidence="11">
    <location>
        <begin position="156"/>
        <end position="175"/>
    </location>
</feature>
<dbReference type="Proteomes" id="UP000199529">
    <property type="component" value="Unassembled WGS sequence"/>
</dbReference>
<organism evidence="13 14">
    <name type="scientific">Saccharopolyspora shandongensis</name>
    <dbReference type="NCBI Taxonomy" id="418495"/>
    <lineage>
        <taxon>Bacteria</taxon>
        <taxon>Bacillati</taxon>
        <taxon>Actinomycetota</taxon>
        <taxon>Actinomycetes</taxon>
        <taxon>Pseudonocardiales</taxon>
        <taxon>Pseudonocardiaceae</taxon>
        <taxon>Saccharopolyspora</taxon>
    </lineage>
</organism>
<keyword evidence="6" id="KW-0769">Symport</keyword>
<feature type="transmembrane region" description="Helical" evidence="11">
    <location>
        <begin position="111"/>
        <end position="135"/>
    </location>
</feature>
<dbReference type="InterPro" id="IPR051084">
    <property type="entry name" value="H+-coupled_symporters"/>
</dbReference>
<keyword evidence="4" id="KW-1003">Cell membrane</keyword>
<dbReference type="AlphaFoldDB" id="A0A1H3NVP0"/>
<accession>A0A1H3NVP0</accession>
<feature type="transmembrane region" description="Helical" evidence="11">
    <location>
        <begin position="401"/>
        <end position="419"/>
    </location>
</feature>
<proteinExistence type="inferred from homology"/>
<keyword evidence="14" id="KW-1185">Reference proteome</keyword>
<feature type="transmembrane region" description="Helical" evidence="11">
    <location>
        <begin position="87"/>
        <end position="105"/>
    </location>
</feature>
<dbReference type="GO" id="GO:0005886">
    <property type="term" value="C:plasma membrane"/>
    <property type="evidence" value="ECO:0007669"/>
    <property type="project" value="UniProtKB-SubCell"/>
</dbReference>
<evidence type="ECO:0000313" key="14">
    <source>
        <dbReference type="Proteomes" id="UP000199529"/>
    </source>
</evidence>
<feature type="transmembrane region" description="Helical" evidence="11">
    <location>
        <begin position="278"/>
        <end position="295"/>
    </location>
</feature>
<keyword evidence="3" id="KW-0813">Transport</keyword>